<organism evidence="1 2">
    <name type="scientific">Gossypium barbadense</name>
    <name type="common">Sea Island cotton</name>
    <name type="synonym">Hibiscus barbadensis</name>
    <dbReference type="NCBI Taxonomy" id="3634"/>
    <lineage>
        <taxon>Eukaryota</taxon>
        <taxon>Viridiplantae</taxon>
        <taxon>Streptophyta</taxon>
        <taxon>Embryophyta</taxon>
        <taxon>Tracheophyta</taxon>
        <taxon>Spermatophyta</taxon>
        <taxon>Magnoliopsida</taxon>
        <taxon>eudicotyledons</taxon>
        <taxon>Gunneridae</taxon>
        <taxon>Pentapetalae</taxon>
        <taxon>rosids</taxon>
        <taxon>malvids</taxon>
        <taxon>Malvales</taxon>
        <taxon>Malvaceae</taxon>
        <taxon>Malvoideae</taxon>
        <taxon>Gossypium</taxon>
    </lineage>
</organism>
<sequence length="320" mass="36980">MSNNGLDACYEFRRREIRQMVKNIHGKIGSTINLSERIFLTMLSVTMSMLWGGSLNGEVAKLGLEIKDRLEEFMKLMGEPNLSDIFPMLSPFNLQGIESKAKKHVSWFYGFLESVIKQRMKLGEGPKMADSKDFLQQLLELNQRGDAKTSLSMMEIKAVLLDMVIGGTDTTFATIEWAMTELLRHPNKLRKVIEELDAIIGDQNVVKESNISRLPYLTAVVKETLRIHPPAPLLVPHMPNETTVIAGYTIPKNSWIFFNVWAIQRDAEFWEDPLRFEPERFLKDTEKRNYTGNSFHFFRLDQGGGFLLGFHWWRKLQCRF</sequence>
<dbReference type="PANTHER" id="PTHR47951">
    <property type="entry name" value="OS08G0547900 PROTEIN"/>
    <property type="match status" value="1"/>
</dbReference>
<reference evidence="2" key="1">
    <citation type="journal article" date="2020" name="Nat. Genet.">
        <title>Genomic diversifications of five Gossypium allopolyploid species and their impact on cotton improvement.</title>
        <authorList>
            <person name="Chen Z.J."/>
            <person name="Sreedasyam A."/>
            <person name="Ando A."/>
            <person name="Song Q."/>
            <person name="De Santiago L.M."/>
            <person name="Hulse-Kemp A.M."/>
            <person name="Ding M."/>
            <person name="Ye W."/>
            <person name="Kirkbride R.C."/>
            <person name="Jenkins J."/>
            <person name="Plott C."/>
            <person name="Lovell J."/>
            <person name="Lin Y.M."/>
            <person name="Vaughn R."/>
            <person name="Liu B."/>
            <person name="Simpson S."/>
            <person name="Scheffler B.E."/>
            <person name="Wen L."/>
            <person name="Saski C.A."/>
            <person name="Grover C.E."/>
            <person name="Hu G."/>
            <person name="Conover J.L."/>
            <person name="Carlson J.W."/>
            <person name="Shu S."/>
            <person name="Boston L.B."/>
            <person name="Williams M."/>
            <person name="Peterson D.G."/>
            <person name="McGee K."/>
            <person name="Jones D.C."/>
            <person name="Wendel J.F."/>
            <person name="Stelly D.M."/>
            <person name="Grimwood J."/>
            <person name="Schmutz J."/>
        </authorList>
    </citation>
    <scope>NUCLEOTIDE SEQUENCE [LARGE SCALE GENOMIC DNA]</scope>
    <source>
        <strain evidence="2">cv. 3-79</strain>
    </source>
</reference>
<dbReference type="Proteomes" id="UP000327439">
    <property type="component" value="Chromosome A12"/>
</dbReference>
<dbReference type="SUPFAM" id="SSF48264">
    <property type="entry name" value="Cytochrome P450"/>
    <property type="match status" value="1"/>
</dbReference>
<evidence type="ECO:0000313" key="2">
    <source>
        <dbReference type="Proteomes" id="UP000327439"/>
    </source>
</evidence>
<proteinExistence type="predicted"/>
<dbReference type="InterPro" id="IPR036396">
    <property type="entry name" value="Cyt_P450_sf"/>
</dbReference>
<dbReference type="Pfam" id="PF00067">
    <property type="entry name" value="p450"/>
    <property type="match status" value="1"/>
</dbReference>
<dbReference type="Gene3D" id="1.10.630.10">
    <property type="entry name" value="Cytochrome P450"/>
    <property type="match status" value="1"/>
</dbReference>
<dbReference type="InterPro" id="IPR001128">
    <property type="entry name" value="Cyt_P450"/>
</dbReference>
<dbReference type="GO" id="GO:0004497">
    <property type="term" value="F:monooxygenase activity"/>
    <property type="evidence" value="ECO:0007669"/>
    <property type="project" value="InterPro"/>
</dbReference>
<evidence type="ECO:0008006" key="3">
    <source>
        <dbReference type="Google" id="ProtNLM"/>
    </source>
</evidence>
<dbReference type="PRINTS" id="PR00463">
    <property type="entry name" value="EP450I"/>
</dbReference>
<dbReference type="InterPro" id="IPR002401">
    <property type="entry name" value="Cyt_P450_E_grp-I"/>
</dbReference>
<name>A0A5J5TFQ2_GOSBA</name>
<dbReference type="GO" id="GO:0005506">
    <property type="term" value="F:iron ion binding"/>
    <property type="evidence" value="ECO:0007669"/>
    <property type="project" value="InterPro"/>
</dbReference>
<dbReference type="GO" id="GO:0016705">
    <property type="term" value="F:oxidoreductase activity, acting on paired donors, with incorporation or reduction of molecular oxygen"/>
    <property type="evidence" value="ECO:0007669"/>
    <property type="project" value="InterPro"/>
</dbReference>
<dbReference type="AlphaFoldDB" id="A0A5J5TFQ2"/>
<evidence type="ECO:0000313" key="1">
    <source>
        <dbReference type="EMBL" id="KAB2054726.1"/>
    </source>
</evidence>
<gene>
    <name evidence="1" type="ORF">ES319_A12G274200v1</name>
</gene>
<dbReference type="EMBL" id="CM018213">
    <property type="protein sequence ID" value="KAB2054726.1"/>
    <property type="molecule type" value="Genomic_DNA"/>
</dbReference>
<dbReference type="PRINTS" id="PR00385">
    <property type="entry name" value="P450"/>
</dbReference>
<accession>A0A5J5TFQ2</accession>
<dbReference type="GO" id="GO:0020037">
    <property type="term" value="F:heme binding"/>
    <property type="evidence" value="ECO:0007669"/>
    <property type="project" value="InterPro"/>
</dbReference>
<dbReference type="PANTHER" id="PTHR47951:SF8">
    <property type="entry name" value="CYTOCHROME P450 93A2-LIKE"/>
    <property type="match status" value="1"/>
</dbReference>
<keyword evidence="2" id="KW-1185">Reference proteome</keyword>
<protein>
    <recommendedName>
        <fullName evidence="3">Cytochrome P450</fullName>
    </recommendedName>
</protein>
<dbReference type="OrthoDB" id="2789670at2759"/>